<evidence type="ECO:0000313" key="2">
    <source>
        <dbReference type="EMBL" id="CAC5378281.1"/>
    </source>
</evidence>
<gene>
    <name evidence="2" type="ORF">MCOR_14494</name>
</gene>
<name>A0A6J8B4A8_MYTCO</name>
<organism evidence="2 3">
    <name type="scientific">Mytilus coruscus</name>
    <name type="common">Sea mussel</name>
    <dbReference type="NCBI Taxonomy" id="42192"/>
    <lineage>
        <taxon>Eukaryota</taxon>
        <taxon>Metazoa</taxon>
        <taxon>Spiralia</taxon>
        <taxon>Lophotrochozoa</taxon>
        <taxon>Mollusca</taxon>
        <taxon>Bivalvia</taxon>
        <taxon>Autobranchia</taxon>
        <taxon>Pteriomorphia</taxon>
        <taxon>Mytilida</taxon>
        <taxon>Mytiloidea</taxon>
        <taxon>Mytilidae</taxon>
        <taxon>Mytilinae</taxon>
        <taxon>Mytilus</taxon>
    </lineage>
</organism>
<evidence type="ECO:0000313" key="3">
    <source>
        <dbReference type="Proteomes" id="UP000507470"/>
    </source>
</evidence>
<reference evidence="2 3" key="1">
    <citation type="submission" date="2020-06" db="EMBL/GenBank/DDBJ databases">
        <authorList>
            <person name="Li R."/>
            <person name="Bekaert M."/>
        </authorList>
    </citation>
    <scope>NUCLEOTIDE SEQUENCE [LARGE SCALE GENOMIC DNA]</scope>
    <source>
        <strain evidence="3">wild</strain>
    </source>
</reference>
<proteinExistence type="predicted"/>
<feature type="compositionally biased region" description="Basic residues" evidence="1">
    <location>
        <begin position="1"/>
        <end position="10"/>
    </location>
</feature>
<feature type="compositionally biased region" description="Polar residues" evidence="1">
    <location>
        <begin position="17"/>
        <end position="37"/>
    </location>
</feature>
<keyword evidence="3" id="KW-1185">Reference proteome</keyword>
<evidence type="ECO:0000256" key="1">
    <source>
        <dbReference type="SAM" id="MobiDB-lite"/>
    </source>
</evidence>
<dbReference type="EMBL" id="CACVKT020002540">
    <property type="protein sequence ID" value="CAC5378281.1"/>
    <property type="molecule type" value="Genomic_DNA"/>
</dbReference>
<protein>
    <submittedName>
        <fullName evidence="2">Uncharacterized protein</fullName>
    </submittedName>
</protein>
<dbReference type="AlphaFoldDB" id="A0A6J8B4A8"/>
<accession>A0A6J8B4A8</accession>
<sequence length="198" mass="21454">MLRRTARKRKGQDLTLPRNTTTSASILTTGPQTQTSMPMAPAVSTARSPNWADSITHSTDLGSVISPGAIYATASPQSSTSACTNTVSSYTQHPDNNVPVQGNQYITLTPTCTSNTSIQQMYIPQQIYGINTDIAINVPQNIKDKIYKSEYIDMAILLAQNMPSDTKIQKLVAQNGQLVLQSAPNQSKIFSIEVLGYS</sequence>
<feature type="region of interest" description="Disordered" evidence="1">
    <location>
        <begin position="1"/>
        <end position="38"/>
    </location>
</feature>
<dbReference type="Proteomes" id="UP000507470">
    <property type="component" value="Unassembled WGS sequence"/>
</dbReference>